<evidence type="ECO:0000256" key="11">
    <source>
        <dbReference type="ARBA" id="ARBA00031313"/>
    </source>
</evidence>
<comment type="cofactor">
    <cofactor evidence="2">
        <name>FAD</name>
        <dbReference type="ChEBI" id="CHEBI:57692"/>
    </cofactor>
</comment>
<evidence type="ECO:0000256" key="9">
    <source>
        <dbReference type="ARBA" id="ARBA00022857"/>
    </source>
</evidence>
<dbReference type="Proteomes" id="UP000055024">
    <property type="component" value="Unassembled WGS sequence"/>
</dbReference>
<dbReference type="GO" id="GO:0071949">
    <property type="term" value="F:FAD binding"/>
    <property type="evidence" value="ECO:0007669"/>
    <property type="project" value="TreeGrafter"/>
</dbReference>
<evidence type="ECO:0000256" key="8">
    <source>
        <dbReference type="ARBA" id="ARBA00022827"/>
    </source>
</evidence>
<gene>
    <name evidence="12" type="primary">MMACHC</name>
    <name evidence="12" type="ORF">T11_508</name>
</gene>
<keyword evidence="8" id="KW-0274">FAD</keyword>
<accession>A0A0V1I879</accession>
<dbReference type="GO" id="GO:0009235">
    <property type="term" value="P:cobalamin metabolic process"/>
    <property type="evidence" value="ECO:0007669"/>
    <property type="project" value="TreeGrafter"/>
</dbReference>
<dbReference type="STRING" id="268475.A0A0V1I879"/>
<evidence type="ECO:0000256" key="5">
    <source>
        <dbReference type="ARBA" id="ARBA00022490"/>
    </source>
</evidence>
<keyword evidence="10" id="KW-0560">Oxidoreductase</keyword>
<proteinExistence type="inferred from homology"/>
<evidence type="ECO:0000256" key="4">
    <source>
        <dbReference type="ARBA" id="ARBA00007762"/>
    </source>
</evidence>
<evidence type="ECO:0000256" key="3">
    <source>
        <dbReference type="ARBA" id="ARBA00004496"/>
    </source>
</evidence>
<organism evidence="12 13">
    <name type="scientific">Trichinella zimbabwensis</name>
    <dbReference type="NCBI Taxonomy" id="268475"/>
    <lineage>
        <taxon>Eukaryota</taxon>
        <taxon>Metazoa</taxon>
        <taxon>Ecdysozoa</taxon>
        <taxon>Nematoda</taxon>
        <taxon>Enoplea</taxon>
        <taxon>Dorylaimia</taxon>
        <taxon>Trichinellida</taxon>
        <taxon>Trichinellidae</taxon>
        <taxon>Trichinella</taxon>
    </lineage>
</organism>
<dbReference type="GO" id="GO:0005737">
    <property type="term" value="C:cytoplasm"/>
    <property type="evidence" value="ECO:0007669"/>
    <property type="project" value="UniProtKB-SubCell"/>
</dbReference>
<evidence type="ECO:0000256" key="6">
    <source>
        <dbReference type="ARBA" id="ARBA00022630"/>
    </source>
</evidence>
<dbReference type="GO" id="GO:0033787">
    <property type="term" value="F:cyanocobalamin reductase (cyanide-eliminating) (NADP+) activity"/>
    <property type="evidence" value="ECO:0007669"/>
    <property type="project" value="TreeGrafter"/>
</dbReference>
<dbReference type="PANTHER" id="PTHR31457:SF2">
    <property type="entry name" value="CYANOCOBALAMIN REDUCTASE _ ALKYLCOBALAMIN DEALKYLASE"/>
    <property type="match status" value="1"/>
</dbReference>
<keyword evidence="13" id="KW-1185">Reference proteome</keyword>
<keyword evidence="9" id="KW-0521">NADP</keyword>
<evidence type="ECO:0000256" key="2">
    <source>
        <dbReference type="ARBA" id="ARBA00001974"/>
    </source>
</evidence>
<reference evidence="12 13" key="1">
    <citation type="submission" date="2015-01" db="EMBL/GenBank/DDBJ databases">
        <title>Evolution of Trichinella species and genotypes.</title>
        <authorList>
            <person name="Korhonen P.K."/>
            <person name="Edoardo P."/>
            <person name="Giuseppe L.R."/>
            <person name="Gasser R.B."/>
        </authorList>
    </citation>
    <scope>NUCLEOTIDE SEQUENCE [LARGE SCALE GENOMIC DNA]</scope>
    <source>
        <strain evidence="12">ISS1029</strain>
    </source>
</reference>
<dbReference type="InterPro" id="IPR032037">
    <property type="entry name" value="MMACHC"/>
</dbReference>
<name>A0A0V1I879_9BILA</name>
<protein>
    <recommendedName>
        <fullName evidence="11">Cyanocobalamin reductase (cyanide-eliminating)</fullName>
    </recommendedName>
</protein>
<dbReference type="OrthoDB" id="409189at2759"/>
<comment type="subcellular location">
    <subcellularLocation>
        <location evidence="3">Cytoplasm</location>
    </subcellularLocation>
</comment>
<evidence type="ECO:0000256" key="7">
    <source>
        <dbReference type="ARBA" id="ARBA00022643"/>
    </source>
</evidence>
<comment type="cofactor">
    <cofactor evidence="1">
        <name>FMN</name>
        <dbReference type="ChEBI" id="CHEBI:58210"/>
    </cofactor>
</comment>
<sequence length="301" mass="35722">MTYNERRTCFLQSDTVHHSSHTGIFIKVIKAHMFVKVKFAMLCQISEYVLYIHSFVVDAMSSRVMQLCKKQFCDDNGFECHPFKIQWYNDLADEHFHLDYDADALAILVLSTPRMFSNFFLPWLKQRELLFDSMKDPLDLCMKECASEILELLPEDVVLIHDFDMWPNRRPKVLMNVAGHASGAAFYYQRINVEIDPWDKHRRIAGVSIHPKYGGWFAFRFLFIFPSIVEPNLIQHFPVDLLNADDKIVDLLDKFNNSWRTAAFRDVIPVKERYDPRQMEYFHTEPSRRKQLLKFWLQEIV</sequence>
<evidence type="ECO:0000256" key="1">
    <source>
        <dbReference type="ARBA" id="ARBA00001917"/>
    </source>
</evidence>
<dbReference type="AlphaFoldDB" id="A0A0V1I879"/>
<comment type="caution">
    <text evidence="12">The sequence shown here is derived from an EMBL/GenBank/DDBJ whole genome shotgun (WGS) entry which is preliminary data.</text>
</comment>
<evidence type="ECO:0000256" key="10">
    <source>
        <dbReference type="ARBA" id="ARBA00023002"/>
    </source>
</evidence>
<dbReference type="GO" id="GO:0032451">
    <property type="term" value="F:demethylase activity"/>
    <property type="evidence" value="ECO:0007669"/>
    <property type="project" value="TreeGrafter"/>
</dbReference>
<evidence type="ECO:0000313" key="13">
    <source>
        <dbReference type="Proteomes" id="UP000055024"/>
    </source>
</evidence>
<keyword evidence="5" id="KW-0963">Cytoplasm</keyword>
<dbReference type="CDD" id="cd12959">
    <property type="entry name" value="MMACHC-like"/>
    <property type="match status" value="1"/>
</dbReference>
<keyword evidence="7" id="KW-0288">FMN</keyword>
<dbReference type="PANTHER" id="PTHR31457">
    <property type="entry name" value="METHYLMALONIC ACIDURIA AND HOMOCYSTINURIA TYPE C PROTEIN"/>
    <property type="match status" value="1"/>
</dbReference>
<keyword evidence="6" id="KW-0285">Flavoprotein</keyword>
<evidence type="ECO:0000313" key="12">
    <source>
        <dbReference type="EMBL" id="KRZ18752.1"/>
    </source>
</evidence>
<dbReference type="Pfam" id="PF16690">
    <property type="entry name" value="MMACHC"/>
    <property type="match status" value="1"/>
</dbReference>
<comment type="similarity">
    <text evidence="4">Belongs to the MMACHC family.</text>
</comment>
<dbReference type="EMBL" id="JYDP01000002">
    <property type="protein sequence ID" value="KRZ18752.1"/>
    <property type="molecule type" value="Genomic_DNA"/>
</dbReference>